<keyword evidence="4" id="KW-0378">Hydrolase</keyword>
<gene>
    <name evidence="10" type="ORF">BGW36DRAFT_340983</name>
</gene>
<name>A0AAD4KNU7_9EURO</name>
<accession>A0AAD4KNU7</accession>
<feature type="transmembrane region" description="Helical" evidence="9">
    <location>
        <begin position="146"/>
        <end position="165"/>
    </location>
</feature>
<dbReference type="Pfam" id="PF05875">
    <property type="entry name" value="Ceramidase"/>
    <property type="match status" value="1"/>
</dbReference>
<feature type="binding site" evidence="8">
    <location>
        <position position="225"/>
    </location>
    <ligand>
        <name>Zn(2+)</name>
        <dbReference type="ChEBI" id="CHEBI:29105"/>
        <note>catalytic</note>
    </ligand>
</feature>
<keyword evidence="7" id="KW-0106">Calcium</keyword>
<comment type="subcellular location">
    <subcellularLocation>
        <location evidence="1">Membrane</location>
        <topology evidence="1">Multi-pass membrane protein</topology>
    </subcellularLocation>
</comment>
<dbReference type="GO" id="GO:0046514">
    <property type="term" value="P:ceramide catabolic process"/>
    <property type="evidence" value="ECO:0007669"/>
    <property type="project" value="TreeGrafter"/>
</dbReference>
<dbReference type="AlphaFoldDB" id="A0AAD4KNU7"/>
<proteinExistence type="inferred from homology"/>
<keyword evidence="6 9" id="KW-0472">Membrane</keyword>
<evidence type="ECO:0000256" key="6">
    <source>
        <dbReference type="ARBA" id="ARBA00023136"/>
    </source>
</evidence>
<evidence type="ECO:0000256" key="2">
    <source>
        <dbReference type="ARBA" id="ARBA00009780"/>
    </source>
</evidence>
<evidence type="ECO:0000313" key="10">
    <source>
        <dbReference type="EMBL" id="KAH8697103.1"/>
    </source>
</evidence>
<evidence type="ECO:0000313" key="11">
    <source>
        <dbReference type="Proteomes" id="UP001201262"/>
    </source>
</evidence>
<feature type="binding site" evidence="8">
    <location>
        <position position="86"/>
    </location>
    <ligand>
        <name>Zn(2+)</name>
        <dbReference type="ChEBI" id="CHEBI:29105"/>
        <note>catalytic</note>
    </ligand>
</feature>
<protein>
    <submittedName>
        <fullName evidence="10">Alkaline phytoceramidase</fullName>
    </submittedName>
</protein>
<dbReference type="Proteomes" id="UP001201262">
    <property type="component" value="Unassembled WGS sequence"/>
</dbReference>
<dbReference type="GO" id="GO:0046513">
    <property type="term" value="P:ceramide biosynthetic process"/>
    <property type="evidence" value="ECO:0007669"/>
    <property type="project" value="TreeGrafter"/>
</dbReference>
<reference evidence="10" key="1">
    <citation type="submission" date="2021-12" db="EMBL/GenBank/DDBJ databases">
        <title>Convergent genome expansion in fungi linked to evolution of root-endophyte symbiosis.</title>
        <authorList>
            <consortium name="DOE Joint Genome Institute"/>
            <person name="Ke Y.-H."/>
            <person name="Bonito G."/>
            <person name="Liao H.-L."/>
            <person name="Looney B."/>
            <person name="Rojas-Flechas A."/>
            <person name="Nash J."/>
            <person name="Hameed K."/>
            <person name="Schadt C."/>
            <person name="Martin F."/>
            <person name="Crous P.W."/>
            <person name="Miettinen O."/>
            <person name="Magnuson J.K."/>
            <person name="Labbe J."/>
            <person name="Jacobson D."/>
            <person name="Doktycz M.J."/>
            <person name="Veneault-Fourrey C."/>
            <person name="Kuo A."/>
            <person name="Mondo S."/>
            <person name="Calhoun S."/>
            <person name="Riley R."/>
            <person name="Ohm R."/>
            <person name="LaButti K."/>
            <person name="Andreopoulos B."/>
            <person name="Pangilinan J."/>
            <person name="Nolan M."/>
            <person name="Tritt A."/>
            <person name="Clum A."/>
            <person name="Lipzen A."/>
            <person name="Daum C."/>
            <person name="Barry K."/>
            <person name="Grigoriev I.V."/>
            <person name="Vilgalys R."/>
        </authorList>
    </citation>
    <scope>NUCLEOTIDE SEQUENCE</scope>
    <source>
        <strain evidence="10">PMI_201</strain>
    </source>
</reference>
<dbReference type="EMBL" id="JAJTJA010000006">
    <property type="protein sequence ID" value="KAH8697103.1"/>
    <property type="molecule type" value="Genomic_DNA"/>
</dbReference>
<comment type="caution">
    <text evidence="10">The sequence shown here is derived from an EMBL/GenBank/DDBJ whole genome shotgun (WGS) entry which is preliminary data.</text>
</comment>
<dbReference type="RefSeq" id="XP_046071804.1">
    <property type="nucleotide sequence ID" value="XM_046213084.1"/>
</dbReference>
<comment type="similarity">
    <text evidence="2">Belongs to the alkaline ceramidase family.</text>
</comment>
<dbReference type="GeneID" id="70243371"/>
<dbReference type="PANTHER" id="PTHR46187:SF1">
    <property type="entry name" value="ALKALINE PHYTOCERAMIDASE"/>
    <property type="match status" value="1"/>
</dbReference>
<feature type="transmembrane region" description="Helical" evidence="9">
    <location>
        <begin position="68"/>
        <end position="87"/>
    </location>
</feature>
<evidence type="ECO:0000256" key="3">
    <source>
        <dbReference type="ARBA" id="ARBA00022692"/>
    </source>
</evidence>
<keyword evidence="8" id="KW-0862">Zinc</keyword>
<dbReference type="InterPro" id="IPR008901">
    <property type="entry name" value="ACER"/>
</dbReference>
<evidence type="ECO:0000256" key="8">
    <source>
        <dbReference type="PIRSR" id="PIRSR608901-2"/>
    </source>
</evidence>
<evidence type="ECO:0000256" key="5">
    <source>
        <dbReference type="ARBA" id="ARBA00022989"/>
    </source>
</evidence>
<dbReference type="GO" id="GO:0016811">
    <property type="term" value="F:hydrolase activity, acting on carbon-nitrogen (but not peptide) bonds, in linear amides"/>
    <property type="evidence" value="ECO:0007669"/>
    <property type="project" value="InterPro"/>
</dbReference>
<dbReference type="PANTHER" id="PTHR46187">
    <property type="entry name" value="ALKALINE CERAMIDASE 3"/>
    <property type="match status" value="1"/>
</dbReference>
<keyword evidence="7" id="KW-0479">Metal-binding</keyword>
<keyword evidence="5 9" id="KW-1133">Transmembrane helix</keyword>
<dbReference type="GO" id="GO:0005789">
    <property type="term" value="C:endoplasmic reticulum membrane"/>
    <property type="evidence" value="ECO:0007669"/>
    <property type="project" value="TreeGrafter"/>
</dbReference>
<keyword evidence="11" id="KW-1185">Reference proteome</keyword>
<evidence type="ECO:0000256" key="1">
    <source>
        <dbReference type="ARBA" id="ARBA00004141"/>
    </source>
</evidence>
<feature type="binding site" evidence="8">
    <location>
        <position position="229"/>
    </location>
    <ligand>
        <name>Zn(2+)</name>
        <dbReference type="ChEBI" id="CHEBI:29105"/>
        <note>catalytic</note>
    </ligand>
</feature>
<organism evidence="10 11">
    <name type="scientific">Talaromyces proteolyticus</name>
    <dbReference type="NCBI Taxonomy" id="1131652"/>
    <lineage>
        <taxon>Eukaryota</taxon>
        <taxon>Fungi</taxon>
        <taxon>Dikarya</taxon>
        <taxon>Ascomycota</taxon>
        <taxon>Pezizomycotina</taxon>
        <taxon>Eurotiomycetes</taxon>
        <taxon>Eurotiomycetidae</taxon>
        <taxon>Eurotiales</taxon>
        <taxon>Trichocomaceae</taxon>
        <taxon>Talaromyces</taxon>
        <taxon>Talaromyces sect. Bacilispori</taxon>
    </lineage>
</organism>
<evidence type="ECO:0000256" key="9">
    <source>
        <dbReference type="SAM" id="Phobius"/>
    </source>
</evidence>
<sequence>MSHSVRHFSGDLYADAGVWSPSSSAANFCEEDYVVTIYIAEFINTLSNLAYIYYAFQYIYPRTRSPRIDLMSASLFLVGVCSFLFHATLHQETQFSDDLSMLFLAATLLQRLYCANKPAATARLITTAIFATVTAMSAYYVRSGDLVVHTSMFAGMLTLVWPRTVYLIHHRQGQDKAVLYGKLGRACGCLVFGFLLWNVDLEMCLRLRYVRSVVGLPWAWALELHGWWHLLTALGAAVYMDLIRDLCP</sequence>
<feature type="transmembrane region" description="Helical" evidence="9">
    <location>
        <begin position="122"/>
        <end position="140"/>
    </location>
</feature>
<evidence type="ECO:0000256" key="7">
    <source>
        <dbReference type="PIRSR" id="PIRSR608901-1"/>
    </source>
</evidence>
<comment type="cofactor">
    <cofactor evidence="8">
        <name>Zn(2+)</name>
        <dbReference type="ChEBI" id="CHEBI:29105"/>
    </cofactor>
</comment>
<feature type="transmembrane region" description="Helical" evidence="9">
    <location>
        <begin position="177"/>
        <end position="197"/>
    </location>
</feature>
<dbReference type="GO" id="GO:0046872">
    <property type="term" value="F:metal ion binding"/>
    <property type="evidence" value="ECO:0007669"/>
    <property type="project" value="UniProtKB-KW"/>
</dbReference>
<feature type="binding site" evidence="7">
    <location>
        <position position="41"/>
    </location>
    <ligand>
        <name>Ca(2+)</name>
        <dbReference type="ChEBI" id="CHEBI:29108"/>
    </ligand>
</feature>
<keyword evidence="3 9" id="KW-0812">Transmembrane</keyword>
<feature type="transmembrane region" description="Helical" evidence="9">
    <location>
        <begin position="33"/>
        <end position="56"/>
    </location>
</feature>
<evidence type="ECO:0000256" key="4">
    <source>
        <dbReference type="ARBA" id="ARBA00022801"/>
    </source>
</evidence>
<feature type="binding site" evidence="7">
    <location>
        <position position="30"/>
    </location>
    <ligand>
        <name>Ca(2+)</name>
        <dbReference type="ChEBI" id="CHEBI:29108"/>
    </ligand>
</feature>